<dbReference type="CDD" id="cd00130">
    <property type="entry name" value="PAS"/>
    <property type="match status" value="2"/>
</dbReference>
<dbReference type="EMBL" id="JMIY01000003">
    <property type="protein sequence ID" value="KCZ72011.1"/>
    <property type="molecule type" value="Genomic_DNA"/>
</dbReference>
<dbReference type="SMART" id="SM00091">
    <property type="entry name" value="PAS"/>
    <property type="match status" value="2"/>
</dbReference>
<dbReference type="InterPro" id="IPR002645">
    <property type="entry name" value="STAS_dom"/>
</dbReference>
<dbReference type="AlphaFoldDB" id="A0A062UYL1"/>
<dbReference type="PROSITE" id="PS50112">
    <property type="entry name" value="PAS"/>
    <property type="match status" value="2"/>
</dbReference>
<dbReference type="InterPro" id="IPR001610">
    <property type="entry name" value="PAC"/>
</dbReference>
<dbReference type="InterPro" id="IPR000700">
    <property type="entry name" value="PAS-assoc_C"/>
</dbReference>
<keyword evidence="2" id="KW-0812">Transmembrane</keyword>
<feature type="domain" description="PAS" evidence="3">
    <location>
        <begin position="126"/>
        <end position="196"/>
    </location>
</feature>
<evidence type="ECO:0000313" key="6">
    <source>
        <dbReference type="EMBL" id="KCZ72011.1"/>
    </source>
</evidence>
<dbReference type="InterPro" id="IPR000014">
    <property type="entry name" value="PAS"/>
</dbReference>
<comment type="caution">
    <text evidence="6">The sequence shown here is derived from an EMBL/GenBank/DDBJ whole genome shotgun (WGS) entry which is preliminary data.</text>
</comment>
<name>A0A062UYL1_9EURY</name>
<keyword evidence="1" id="KW-0597">Phosphoprotein</keyword>
<feature type="domain" description="PAS" evidence="3">
    <location>
        <begin position="239"/>
        <end position="309"/>
    </location>
</feature>
<evidence type="ECO:0000259" key="5">
    <source>
        <dbReference type="PROSITE" id="PS50801"/>
    </source>
</evidence>
<dbReference type="InterPro" id="IPR036513">
    <property type="entry name" value="STAS_dom_sf"/>
</dbReference>
<dbReference type="CDD" id="cd07041">
    <property type="entry name" value="STAS_RsbR_RsbS_like"/>
    <property type="match status" value="1"/>
</dbReference>
<dbReference type="SUPFAM" id="SSF52091">
    <property type="entry name" value="SpoIIaa-like"/>
    <property type="match status" value="1"/>
</dbReference>
<evidence type="ECO:0000259" key="3">
    <source>
        <dbReference type="PROSITE" id="PS50112"/>
    </source>
</evidence>
<dbReference type="Pfam" id="PF01740">
    <property type="entry name" value="STAS"/>
    <property type="match status" value="1"/>
</dbReference>
<sequence length="514" mass="58277">MEHIKIRMRATERTITIYALSIVITVGIFILDLLTPLGTGVWLGYILPLTIIYRELQRQYIYAITAVFTLLIALGFVYSPPGIQTEIALSNRFLAAGVLWTTVILLLHYKRAEEERDRLYREAQAARERVTTILKSITDAFLSFDNQWRVIYMNQKAEQLLHKRWSELIGKIYWEVFPDTVDTIGYRELHRAVAENTTVEYEQFYPPLDTWFDVRGFPSKDGINIFFRDITERKGMEEKLSFQASIVESSDDAITGKTLDGIILSWNPGAEKMYGYSADEITGKPVSILVPPDRPDEMPQLLERLRKGEHIEHFETVRMRKDGKHIDVSLTISPIKDATGKIIAASTVARDITERKRMEERLRRHQEAIRELSTPVLQVREQIFILPIIGVIDSFRARQLTEQLLHAIYYNSAKVVVMDITGVPTVDSRVANHLVQTIDASRLMGATVVVTGVSPEIAQTLVTLGVDTSKMNTAGDLQGGIEAADKLLGYRITKIEPATDLPDISAIDNNEKDD</sequence>
<evidence type="ECO:0000256" key="2">
    <source>
        <dbReference type="SAM" id="Phobius"/>
    </source>
</evidence>
<reference evidence="6 7" key="1">
    <citation type="journal article" date="2013" name="Nature">
        <title>Anaerobic oxidation of methane coupled to nitrate reduction in a novel archaeal lineage.</title>
        <authorList>
            <person name="Haroon M.F."/>
            <person name="Hu S."/>
            <person name="Shi Y."/>
            <person name="Imelfort M."/>
            <person name="Keller J."/>
            <person name="Hugenholtz P."/>
            <person name="Yuan Z."/>
            <person name="Tyson G.W."/>
        </authorList>
    </citation>
    <scope>NUCLEOTIDE SEQUENCE [LARGE SCALE GENOMIC DNA]</scope>
    <source>
        <strain evidence="6 7">ANME-2d</strain>
    </source>
</reference>
<dbReference type="PATRIC" id="fig|1392998.3.peg.1420"/>
<evidence type="ECO:0000313" key="7">
    <source>
        <dbReference type="Proteomes" id="UP000027153"/>
    </source>
</evidence>
<accession>A0A062UYL1</accession>
<keyword evidence="2" id="KW-1133">Transmembrane helix</keyword>
<dbReference type="Proteomes" id="UP000027153">
    <property type="component" value="Unassembled WGS sequence"/>
</dbReference>
<dbReference type="PANTHER" id="PTHR33745">
    <property type="entry name" value="RSBT ANTAGONIST PROTEIN RSBS-RELATED"/>
    <property type="match status" value="1"/>
</dbReference>
<dbReference type="PROSITE" id="PS50801">
    <property type="entry name" value="STAS"/>
    <property type="match status" value="1"/>
</dbReference>
<keyword evidence="7" id="KW-1185">Reference proteome</keyword>
<feature type="domain" description="STAS" evidence="5">
    <location>
        <begin position="373"/>
        <end position="484"/>
    </location>
</feature>
<keyword evidence="2" id="KW-0472">Membrane</keyword>
<dbReference type="PANTHER" id="PTHR33745:SF3">
    <property type="entry name" value="RSBT CO-ANTAGONIST PROTEIN RSBRC"/>
    <property type="match status" value="1"/>
</dbReference>
<gene>
    <name evidence="6" type="ORF">ANME2D_01411</name>
</gene>
<dbReference type="RefSeq" id="WP_081810179.1">
    <property type="nucleotide sequence ID" value="NZ_JMIY01000003.1"/>
</dbReference>
<dbReference type="OrthoDB" id="110779at2157"/>
<dbReference type="SUPFAM" id="SSF55785">
    <property type="entry name" value="PYP-like sensor domain (PAS domain)"/>
    <property type="match status" value="2"/>
</dbReference>
<organism evidence="6 7">
    <name type="scientific">Candidatus Methanoperedens nitratireducens</name>
    <dbReference type="NCBI Taxonomy" id="1392998"/>
    <lineage>
        <taxon>Archaea</taxon>
        <taxon>Methanobacteriati</taxon>
        <taxon>Methanobacteriota</taxon>
        <taxon>Stenosarchaea group</taxon>
        <taxon>Methanomicrobia</taxon>
        <taxon>Methanosarcinales</taxon>
        <taxon>ANME-2 cluster</taxon>
        <taxon>Candidatus Methanoperedentaceae</taxon>
        <taxon>Candidatus Methanoperedens</taxon>
    </lineage>
</organism>
<dbReference type="InterPro" id="IPR035965">
    <property type="entry name" value="PAS-like_dom_sf"/>
</dbReference>
<dbReference type="Gene3D" id="3.30.450.20">
    <property type="entry name" value="PAS domain"/>
    <property type="match status" value="2"/>
</dbReference>
<evidence type="ECO:0000256" key="1">
    <source>
        <dbReference type="ARBA" id="ARBA00022553"/>
    </source>
</evidence>
<feature type="transmembrane region" description="Helical" evidence="2">
    <location>
        <begin position="90"/>
        <end position="109"/>
    </location>
</feature>
<dbReference type="InterPro" id="IPR051932">
    <property type="entry name" value="Bact_StressResp_Reg"/>
</dbReference>
<feature type="domain" description="PAC" evidence="4">
    <location>
        <begin position="312"/>
        <end position="364"/>
    </location>
</feature>
<dbReference type="NCBIfam" id="TIGR00229">
    <property type="entry name" value="sensory_box"/>
    <property type="match status" value="2"/>
</dbReference>
<dbReference type="Gene3D" id="3.30.750.24">
    <property type="entry name" value="STAS domain"/>
    <property type="match status" value="1"/>
</dbReference>
<feature type="transmembrane region" description="Helical" evidence="2">
    <location>
        <begin position="60"/>
        <end position="78"/>
    </location>
</feature>
<protein>
    <submittedName>
        <fullName evidence="6">PAS domain S-box</fullName>
    </submittedName>
</protein>
<evidence type="ECO:0000259" key="4">
    <source>
        <dbReference type="PROSITE" id="PS50113"/>
    </source>
</evidence>
<dbReference type="InterPro" id="IPR013656">
    <property type="entry name" value="PAS_4"/>
</dbReference>
<dbReference type="Pfam" id="PF13426">
    <property type="entry name" value="PAS_9"/>
    <property type="match status" value="1"/>
</dbReference>
<dbReference type="Pfam" id="PF08448">
    <property type="entry name" value="PAS_4"/>
    <property type="match status" value="1"/>
</dbReference>
<dbReference type="SMART" id="SM00086">
    <property type="entry name" value="PAC"/>
    <property type="match status" value="1"/>
</dbReference>
<proteinExistence type="predicted"/>
<dbReference type="PROSITE" id="PS50113">
    <property type="entry name" value="PAC"/>
    <property type="match status" value="1"/>
</dbReference>